<evidence type="ECO:0000313" key="2">
    <source>
        <dbReference type="Proteomes" id="UP000182658"/>
    </source>
</evidence>
<accession>A0A1J7J1D1</accession>
<keyword evidence="2" id="KW-1185">Reference proteome</keyword>
<protein>
    <submittedName>
        <fullName evidence="1">Uncharacterized protein</fullName>
    </submittedName>
</protein>
<dbReference type="EMBL" id="KV875094">
    <property type="protein sequence ID" value="OIW33831.1"/>
    <property type="molecule type" value="Genomic_DNA"/>
</dbReference>
<evidence type="ECO:0000313" key="1">
    <source>
        <dbReference type="EMBL" id="OIW33831.1"/>
    </source>
</evidence>
<organism evidence="1 2">
    <name type="scientific">Coniochaeta ligniaria NRRL 30616</name>
    <dbReference type="NCBI Taxonomy" id="1408157"/>
    <lineage>
        <taxon>Eukaryota</taxon>
        <taxon>Fungi</taxon>
        <taxon>Dikarya</taxon>
        <taxon>Ascomycota</taxon>
        <taxon>Pezizomycotina</taxon>
        <taxon>Sordariomycetes</taxon>
        <taxon>Sordariomycetidae</taxon>
        <taxon>Coniochaetales</taxon>
        <taxon>Coniochaetaceae</taxon>
        <taxon>Coniochaeta</taxon>
    </lineage>
</organism>
<name>A0A1J7J1D1_9PEZI</name>
<sequence length="211" mass="23720">MRKKLLEIQEPLGPKPLMDGVTETWNRPKHIRQPDNRHHSVIFPEGHALSRRVAAFDDDDRKHFSSTAASESFHRPAACSPLLLASEIHTDAEARRQCSSSTIGYSPLSRSEATIYDAWPPSHSCDNATSGRHQKLARKKSVREANCRLPLASYPLSLPSWQQSSYSITGNQLCNLRTIHSAFALLDNQLCYFRTILSAFTNSCYSPSPFH</sequence>
<dbReference type="Proteomes" id="UP000182658">
    <property type="component" value="Unassembled WGS sequence"/>
</dbReference>
<dbReference type="InParanoid" id="A0A1J7J1D1"/>
<reference evidence="1 2" key="1">
    <citation type="submission" date="2016-10" db="EMBL/GenBank/DDBJ databases">
        <title>Draft genome sequence of Coniochaeta ligniaria NRRL30616, a lignocellulolytic fungus for bioabatement of inhibitors in plant biomass hydrolysates.</title>
        <authorList>
            <consortium name="DOE Joint Genome Institute"/>
            <person name="Jimenez D.J."/>
            <person name="Hector R.E."/>
            <person name="Riley R."/>
            <person name="Sun H."/>
            <person name="Grigoriev I.V."/>
            <person name="Van Elsas J.D."/>
            <person name="Nichols N.N."/>
        </authorList>
    </citation>
    <scope>NUCLEOTIDE SEQUENCE [LARGE SCALE GENOMIC DNA]</scope>
    <source>
        <strain evidence="1 2">NRRL 30616</strain>
    </source>
</reference>
<gene>
    <name evidence="1" type="ORF">CONLIGDRAFT_677575</name>
</gene>
<dbReference type="AlphaFoldDB" id="A0A1J7J1D1"/>
<proteinExistence type="predicted"/>